<sequence>MIKTDQMVCIMCPVGCRLEVFLDEDGHVSVSGHKCQRGVEYGRQEMIDPQRILTTSVLVENGEMELVSVKTNKPVPKKLLFQMMDLLKTIKVEAPVSMGDVLVKDILGTGADIVATRTVLRKQ</sequence>
<evidence type="ECO:0000313" key="2">
    <source>
        <dbReference type="Proteomes" id="UP000094570"/>
    </source>
</evidence>
<comment type="caution">
    <text evidence="1">The sequence shown here is derived from an EMBL/GenBank/DDBJ whole genome shotgun (WGS) entry which is preliminary data.</text>
</comment>
<dbReference type="Gene3D" id="3.10.530.10">
    <property type="entry name" value="CPE0013-like"/>
    <property type="match status" value="1"/>
</dbReference>
<dbReference type="OrthoDB" id="9811531at2"/>
<dbReference type="AlphaFoldDB" id="A0A1E3G1X3"/>
<evidence type="ECO:0000313" key="1">
    <source>
        <dbReference type="EMBL" id="ODN30269.1"/>
    </source>
</evidence>
<accession>A0A1E3G1X3</accession>
<organism evidence="1 2">
    <name type="scientific">Fervidobacterium thailandense</name>
    <dbReference type="NCBI Taxonomy" id="1008305"/>
    <lineage>
        <taxon>Bacteria</taxon>
        <taxon>Thermotogati</taxon>
        <taxon>Thermotogota</taxon>
        <taxon>Thermotogae</taxon>
        <taxon>Thermotogales</taxon>
        <taxon>Fervidobacteriaceae</taxon>
        <taxon>Fervidobacterium</taxon>
    </lineage>
</organism>
<keyword evidence="2" id="KW-1185">Reference proteome</keyword>
<dbReference type="RefSeq" id="WP_069293295.1">
    <property type="nucleotide sequence ID" value="NZ_CP140110.1"/>
</dbReference>
<proteinExistence type="predicted"/>
<dbReference type="EMBL" id="LWAF01000008">
    <property type="protein sequence ID" value="ODN30269.1"/>
    <property type="molecule type" value="Genomic_DNA"/>
</dbReference>
<name>A0A1E3G1X3_9BACT</name>
<dbReference type="STRING" id="1008305.A4H02_06145"/>
<reference evidence="2" key="1">
    <citation type="submission" date="2016-04" db="EMBL/GenBank/DDBJ databases">
        <title>The genome sequence project of a novel Fervidobacterium isolate from a hot spring in Thailand.</title>
        <authorList>
            <person name="Gonzalez J.M."/>
            <person name="Cuecas A."/>
            <person name="Kanoksilapatham W."/>
        </authorList>
    </citation>
    <scope>NUCLEOTIDE SEQUENCE [LARGE SCALE GENOMIC DNA]</scope>
    <source>
        <strain evidence="2">FC2004</strain>
    </source>
</reference>
<dbReference type="Pfam" id="PF07892">
    <property type="entry name" value="DUF1667"/>
    <property type="match status" value="1"/>
</dbReference>
<protein>
    <submittedName>
        <fullName evidence="1">Molybdopterin oxidoreductase</fullName>
    </submittedName>
</protein>
<dbReference type="PANTHER" id="PTHR39450:SF1">
    <property type="entry name" value="DUF1667 DOMAIN-CONTAINING PROTEIN"/>
    <property type="match status" value="1"/>
</dbReference>
<dbReference type="Proteomes" id="UP000094570">
    <property type="component" value="Unassembled WGS sequence"/>
</dbReference>
<dbReference type="InterPro" id="IPR012460">
    <property type="entry name" value="DUF1667"/>
</dbReference>
<dbReference type="SUPFAM" id="SSF53706">
    <property type="entry name" value="Formate dehydrogenase/DMSO reductase, domains 1-3"/>
    <property type="match status" value="1"/>
</dbReference>
<dbReference type="PANTHER" id="PTHR39450">
    <property type="entry name" value="MOLYBDOPTERIN OXIDOREDUCTASE, 4FE-4S CLUSTER-BINDING SUBUNIT"/>
    <property type="match status" value="1"/>
</dbReference>
<gene>
    <name evidence="1" type="ORF">A4H02_06145</name>
</gene>
<dbReference type="SUPFAM" id="SSF160148">
    <property type="entry name" value="CPE0013-like"/>
    <property type="match status" value="1"/>
</dbReference>
<dbReference type="InterPro" id="IPR036593">
    <property type="entry name" value="CPE0013-like_sf"/>
</dbReference>